<sequence>MVAAVSAHDGRYVRVGEVLAVVESPGGRFRLESPFDGVVHGVDLRPGAAIAPGAVFAVIGAPDLQRSIWGSLHRLAARLSPMAPRADRNAQLR</sequence>
<reference evidence="2 3" key="2">
    <citation type="journal article" date="2010" name="Stand. Genomic Sci.">
        <title>Complete genome sequence of Gordonia bronchialis type strain (3410).</title>
        <authorList>
            <person name="Ivanova N."/>
            <person name="Sikorski J."/>
            <person name="Jando M."/>
            <person name="Lapidus A."/>
            <person name="Nolan M."/>
            <person name="Lucas S."/>
            <person name="Del Rio T.G."/>
            <person name="Tice H."/>
            <person name="Copeland A."/>
            <person name="Cheng J.F."/>
            <person name="Chen F."/>
            <person name="Bruce D."/>
            <person name="Goodwin L."/>
            <person name="Pitluck S."/>
            <person name="Mavromatis K."/>
            <person name="Ovchinnikova G."/>
            <person name="Pati A."/>
            <person name="Chen A."/>
            <person name="Palaniappan K."/>
            <person name="Land M."/>
            <person name="Hauser L."/>
            <person name="Chang Y.J."/>
            <person name="Jeffries C.D."/>
            <person name="Chain P."/>
            <person name="Saunders E."/>
            <person name="Han C."/>
            <person name="Detter J.C."/>
            <person name="Brettin T."/>
            <person name="Rohde M."/>
            <person name="Goker M."/>
            <person name="Bristow J."/>
            <person name="Eisen J.A."/>
            <person name="Markowitz V."/>
            <person name="Hugenholtz P."/>
            <person name="Klenk H.P."/>
            <person name="Kyrpides N.C."/>
        </authorList>
    </citation>
    <scope>NUCLEOTIDE SEQUENCE [LARGE SCALE GENOMIC DNA]</scope>
    <source>
        <strain evidence="3">ATCC 25592 / DSM 43247 / BCRC 13721 / JCM 3198 / KCTC 3076 / NBRC 16047 / NCTC 10667</strain>
    </source>
</reference>
<organism evidence="2 3">
    <name type="scientific">Gordonia bronchialis (strain ATCC 25592 / DSM 43247 / BCRC 13721 / JCM 3198 / KCTC 3076 / NBRC 16047 / NCTC 10667)</name>
    <name type="common">Rhodococcus bronchialis</name>
    <dbReference type="NCBI Taxonomy" id="526226"/>
    <lineage>
        <taxon>Bacteria</taxon>
        <taxon>Bacillati</taxon>
        <taxon>Actinomycetota</taxon>
        <taxon>Actinomycetes</taxon>
        <taxon>Mycobacteriales</taxon>
        <taxon>Gordoniaceae</taxon>
        <taxon>Gordonia</taxon>
    </lineage>
</organism>
<dbReference type="AlphaFoldDB" id="D0L507"/>
<dbReference type="InterPro" id="IPR000089">
    <property type="entry name" value="Biotin_lipoyl"/>
</dbReference>
<dbReference type="EMBL" id="CP001802">
    <property type="protein sequence ID" value="ACY20459.1"/>
    <property type="molecule type" value="Genomic_DNA"/>
</dbReference>
<keyword evidence="3" id="KW-1185">Reference proteome</keyword>
<feature type="domain" description="Lipoyl-binding" evidence="1">
    <location>
        <begin position="3"/>
        <end position="59"/>
    </location>
</feature>
<gene>
    <name evidence="2" type="ordered locus">Gbro_1151</name>
</gene>
<accession>D0L507</accession>
<dbReference type="eggNOG" id="COG0508">
    <property type="taxonomic scope" value="Bacteria"/>
</dbReference>
<evidence type="ECO:0000313" key="2">
    <source>
        <dbReference type="EMBL" id="ACY20459.1"/>
    </source>
</evidence>
<dbReference type="KEGG" id="gbr:Gbro_1151"/>
<dbReference type="InterPro" id="IPR011053">
    <property type="entry name" value="Single_hybrid_motif"/>
</dbReference>
<dbReference type="Gene3D" id="2.40.50.100">
    <property type="match status" value="1"/>
</dbReference>
<dbReference type="STRING" id="526226.Gbro_1151"/>
<dbReference type="Proteomes" id="UP000001219">
    <property type="component" value="Chromosome"/>
</dbReference>
<reference evidence="3" key="1">
    <citation type="submission" date="2009-10" db="EMBL/GenBank/DDBJ databases">
        <title>The complete chromosome of Gordonia bronchialis DSM 43247.</title>
        <authorList>
            <consortium name="US DOE Joint Genome Institute (JGI-PGF)"/>
            <person name="Lucas S."/>
            <person name="Copeland A."/>
            <person name="Lapidus A."/>
            <person name="Glavina del Rio T."/>
            <person name="Dalin E."/>
            <person name="Tice H."/>
            <person name="Bruce D."/>
            <person name="Goodwin L."/>
            <person name="Pitluck S."/>
            <person name="Kyrpides N."/>
            <person name="Mavromatis K."/>
            <person name="Ivanova N."/>
            <person name="Ovchinnikova G."/>
            <person name="Saunders E."/>
            <person name="Brettin T."/>
            <person name="Detter J.C."/>
            <person name="Han C."/>
            <person name="Larimer F."/>
            <person name="Land M."/>
            <person name="Hauser L."/>
            <person name="Markowitz V."/>
            <person name="Cheng J.-F."/>
            <person name="Hugenholtz P."/>
            <person name="Woyke T."/>
            <person name="Wu D."/>
            <person name="Jando M."/>
            <person name="Schneider S."/>
            <person name="Goeker M."/>
            <person name="Klenk H.-P."/>
            <person name="Eisen J.A."/>
        </authorList>
    </citation>
    <scope>NUCLEOTIDE SEQUENCE [LARGE SCALE GENOMIC DNA]</scope>
    <source>
        <strain evidence="3">ATCC 25592 / DSM 43247 / BCRC 13721 / JCM 3198 / KCTC 3076 / NBRC 16047 / NCTC 10667</strain>
    </source>
</reference>
<dbReference type="HOGENOM" id="CLU_2395558_0_0_11"/>
<dbReference type="SUPFAM" id="SSF51230">
    <property type="entry name" value="Single hybrid motif"/>
    <property type="match status" value="1"/>
</dbReference>
<dbReference type="Pfam" id="PF00364">
    <property type="entry name" value="Biotin_lipoyl"/>
    <property type="match status" value="1"/>
</dbReference>
<name>D0L507_GORB4</name>
<proteinExistence type="predicted"/>
<evidence type="ECO:0000259" key="1">
    <source>
        <dbReference type="Pfam" id="PF00364"/>
    </source>
</evidence>
<evidence type="ECO:0000313" key="3">
    <source>
        <dbReference type="Proteomes" id="UP000001219"/>
    </source>
</evidence>
<protein>
    <recommendedName>
        <fullName evidence="1">Lipoyl-binding domain-containing protein</fullName>
    </recommendedName>
</protein>